<evidence type="ECO:0000256" key="1">
    <source>
        <dbReference type="ARBA" id="ARBA00004417"/>
    </source>
</evidence>
<dbReference type="PROSITE" id="PS50893">
    <property type="entry name" value="ABC_TRANSPORTER_2"/>
    <property type="match status" value="1"/>
</dbReference>
<dbReference type="SUPFAM" id="SSF50331">
    <property type="entry name" value="MOP-like"/>
    <property type="match status" value="1"/>
</dbReference>
<evidence type="ECO:0000256" key="3">
    <source>
        <dbReference type="ARBA" id="ARBA00022741"/>
    </source>
</evidence>
<evidence type="ECO:0000313" key="7">
    <source>
        <dbReference type="Proteomes" id="UP001526426"/>
    </source>
</evidence>
<feature type="domain" description="ABC transporter" evidence="5">
    <location>
        <begin position="9"/>
        <end position="245"/>
    </location>
</feature>
<dbReference type="PROSITE" id="PS00211">
    <property type="entry name" value="ABC_TRANSPORTER_1"/>
    <property type="match status" value="1"/>
</dbReference>
<dbReference type="Pfam" id="PF08402">
    <property type="entry name" value="TOBE_2"/>
    <property type="match status" value="1"/>
</dbReference>
<evidence type="ECO:0000256" key="2">
    <source>
        <dbReference type="ARBA" id="ARBA00022448"/>
    </source>
</evidence>
<dbReference type="Gene3D" id="3.40.50.300">
    <property type="entry name" value="P-loop containing nucleotide triphosphate hydrolases"/>
    <property type="match status" value="1"/>
</dbReference>
<reference evidence="6 7" key="1">
    <citation type="submission" date="2021-08" db="EMBL/GenBank/DDBJ databases">
        <title>Draft genome sequence of Spirulina subsalsa with high tolerance to salinity and hype-accumulation of phycocyanin.</title>
        <authorList>
            <person name="Pei H."/>
            <person name="Jiang L."/>
        </authorList>
    </citation>
    <scope>NUCLEOTIDE SEQUENCE [LARGE SCALE GENOMIC DNA]</scope>
    <source>
        <strain evidence="6 7">FACHB-351</strain>
    </source>
</reference>
<dbReference type="Proteomes" id="UP001526426">
    <property type="component" value="Unassembled WGS sequence"/>
</dbReference>
<keyword evidence="3" id="KW-0547">Nucleotide-binding</keyword>
<comment type="subcellular location">
    <subcellularLocation>
        <location evidence="1">Cell inner membrane</location>
        <topology evidence="1">Peripheral membrane protein</topology>
    </subcellularLocation>
</comment>
<sequence>MIAQSPIILTLENVSKTYAPGTLPAVNQVSLQLQEGDLLGLLGPSGCGKTTLLRLIAGFEEPDQGWVEIGGTVVAGQGEWLPPEKRGVGMVFQDYALFPHLTVADNIAFGLRQGKQMSRSVGRRVGEVLHLVGLEGLAQRYPYQLSGGQQQRVALARALAPRPALVLLDEPLSNLDVQVRLRLRQELRMILKAAHTAAVFVTHDQEEALSISDWVGVMQQGHLEQLGTPEGVYLEPSSRFVAEFVTQANFLPAQRGPGGWETELGVFELPETREESGEIMVRQEDLILQPDEGGNGVICDRQFLGREHCYSLKTTTGQQLMARATQQKPLDIGTKVQISVIPQSLRLFPQDLPNRAAS</sequence>
<dbReference type="InterPro" id="IPR013611">
    <property type="entry name" value="Transp-assoc_OB_typ2"/>
</dbReference>
<dbReference type="EMBL" id="JAIHOM010000002">
    <property type="protein sequence ID" value="MCW6034792.1"/>
    <property type="molecule type" value="Genomic_DNA"/>
</dbReference>
<dbReference type="InterPro" id="IPR017871">
    <property type="entry name" value="ABC_transporter-like_CS"/>
</dbReference>
<dbReference type="PANTHER" id="PTHR42781">
    <property type="entry name" value="SPERMIDINE/PUTRESCINE IMPORT ATP-BINDING PROTEIN POTA"/>
    <property type="match status" value="1"/>
</dbReference>
<organism evidence="6 7">
    <name type="scientific">Spirulina subsalsa FACHB-351</name>
    <dbReference type="NCBI Taxonomy" id="234711"/>
    <lineage>
        <taxon>Bacteria</taxon>
        <taxon>Bacillati</taxon>
        <taxon>Cyanobacteriota</taxon>
        <taxon>Cyanophyceae</taxon>
        <taxon>Spirulinales</taxon>
        <taxon>Spirulinaceae</taxon>
        <taxon>Spirulina</taxon>
    </lineage>
</organism>
<evidence type="ECO:0000256" key="4">
    <source>
        <dbReference type="ARBA" id="ARBA00022840"/>
    </source>
</evidence>
<keyword evidence="2" id="KW-0813">Transport</keyword>
<dbReference type="InterPro" id="IPR003593">
    <property type="entry name" value="AAA+_ATPase"/>
</dbReference>
<evidence type="ECO:0000313" key="6">
    <source>
        <dbReference type="EMBL" id="MCW6034792.1"/>
    </source>
</evidence>
<dbReference type="RefSeq" id="WP_265262447.1">
    <property type="nucleotide sequence ID" value="NZ_JAIHOM010000002.1"/>
</dbReference>
<comment type="caution">
    <text evidence="6">The sequence shown here is derived from an EMBL/GenBank/DDBJ whole genome shotgun (WGS) entry which is preliminary data.</text>
</comment>
<dbReference type="Pfam" id="PF00005">
    <property type="entry name" value="ABC_tran"/>
    <property type="match status" value="1"/>
</dbReference>
<dbReference type="GO" id="GO:0005524">
    <property type="term" value="F:ATP binding"/>
    <property type="evidence" value="ECO:0007669"/>
    <property type="project" value="UniProtKB-KW"/>
</dbReference>
<protein>
    <submittedName>
        <fullName evidence="6">ABC transporter ATP-binding protein</fullName>
    </submittedName>
</protein>
<dbReference type="InterPro" id="IPR050093">
    <property type="entry name" value="ABC_SmlMolc_Importer"/>
</dbReference>
<dbReference type="InterPro" id="IPR008995">
    <property type="entry name" value="Mo/tungstate-bd_C_term_dom"/>
</dbReference>
<keyword evidence="4 6" id="KW-0067">ATP-binding</keyword>
<keyword evidence="7" id="KW-1185">Reference proteome</keyword>
<gene>
    <name evidence="6" type="ORF">K4A83_00675</name>
</gene>
<dbReference type="SUPFAM" id="SSF52540">
    <property type="entry name" value="P-loop containing nucleoside triphosphate hydrolases"/>
    <property type="match status" value="1"/>
</dbReference>
<name>A0ABT3KZW3_9CYAN</name>
<dbReference type="PANTHER" id="PTHR42781:SF4">
    <property type="entry name" value="SPERMIDINE_PUTRESCINE IMPORT ATP-BINDING PROTEIN POTA"/>
    <property type="match status" value="1"/>
</dbReference>
<accession>A0ABT3KZW3</accession>
<proteinExistence type="predicted"/>
<dbReference type="InterPro" id="IPR003439">
    <property type="entry name" value="ABC_transporter-like_ATP-bd"/>
</dbReference>
<evidence type="ECO:0000259" key="5">
    <source>
        <dbReference type="PROSITE" id="PS50893"/>
    </source>
</evidence>
<dbReference type="InterPro" id="IPR027417">
    <property type="entry name" value="P-loop_NTPase"/>
</dbReference>
<dbReference type="SMART" id="SM00382">
    <property type="entry name" value="AAA"/>
    <property type="match status" value="1"/>
</dbReference>